<evidence type="ECO:0000313" key="2">
    <source>
        <dbReference type="Proteomes" id="UP000192360"/>
    </source>
</evidence>
<organism evidence="1 2">
    <name type="scientific">Cellulophaga tyrosinoxydans</name>
    <dbReference type="NCBI Taxonomy" id="504486"/>
    <lineage>
        <taxon>Bacteria</taxon>
        <taxon>Pseudomonadati</taxon>
        <taxon>Bacteroidota</taxon>
        <taxon>Flavobacteriia</taxon>
        <taxon>Flavobacteriales</taxon>
        <taxon>Flavobacteriaceae</taxon>
        <taxon>Cellulophaga</taxon>
    </lineage>
</organism>
<proteinExistence type="predicted"/>
<dbReference type="Proteomes" id="UP000192360">
    <property type="component" value="Unassembled WGS sequence"/>
</dbReference>
<gene>
    <name evidence="1" type="ORF">SAMN05660703_0570</name>
</gene>
<dbReference type="STRING" id="504486.SAMN05660703_0570"/>
<dbReference type="OrthoDB" id="1149272at2"/>
<evidence type="ECO:0000313" key="1">
    <source>
        <dbReference type="EMBL" id="SMC36491.1"/>
    </source>
</evidence>
<sequence length="68" mass="8160">MKNKKYQSFEEIEMDLKLLSLQRQIAVEELSSLKHQFQEDLQPLNWIQSGFKIAKKFSTLMILKKIFK</sequence>
<name>A0A1W1YL07_9FLAO</name>
<dbReference type="RefSeq" id="WP_084059873.1">
    <property type="nucleotide sequence ID" value="NZ_FWXO01000001.1"/>
</dbReference>
<dbReference type="AlphaFoldDB" id="A0A1W1YL07"/>
<accession>A0A1W1YL07</accession>
<protein>
    <recommendedName>
        <fullName evidence="3">Glutaminyl-tRNA synthetase</fullName>
    </recommendedName>
</protein>
<reference evidence="1 2" key="1">
    <citation type="submission" date="2017-04" db="EMBL/GenBank/DDBJ databases">
        <authorList>
            <person name="Afonso C.L."/>
            <person name="Miller P.J."/>
            <person name="Scott M.A."/>
            <person name="Spackman E."/>
            <person name="Goraichik I."/>
            <person name="Dimitrov K.M."/>
            <person name="Suarez D.L."/>
            <person name="Swayne D.E."/>
        </authorList>
    </citation>
    <scope>NUCLEOTIDE SEQUENCE [LARGE SCALE GENOMIC DNA]</scope>
    <source>
        <strain evidence="1 2">DSM 21164</strain>
    </source>
</reference>
<evidence type="ECO:0008006" key="3">
    <source>
        <dbReference type="Google" id="ProtNLM"/>
    </source>
</evidence>
<keyword evidence="2" id="KW-1185">Reference proteome</keyword>
<dbReference type="EMBL" id="FWXO01000001">
    <property type="protein sequence ID" value="SMC36491.1"/>
    <property type="molecule type" value="Genomic_DNA"/>
</dbReference>